<dbReference type="Ensembl" id="ENSSAUT00010058831.1">
    <property type="protein sequence ID" value="ENSSAUP00010055994.1"/>
    <property type="gene ID" value="ENSSAUG00010023007.1"/>
</dbReference>
<dbReference type="Gene3D" id="2.60.40.10">
    <property type="entry name" value="Immunoglobulins"/>
    <property type="match status" value="1"/>
</dbReference>
<reference evidence="3" key="3">
    <citation type="submission" date="2025-09" db="UniProtKB">
        <authorList>
            <consortium name="Ensembl"/>
        </authorList>
    </citation>
    <scope>IDENTIFICATION</scope>
</reference>
<reference evidence="3" key="1">
    <citation type="submission" date="2021-04" db="EMBL/GenBank/DDBJ databases">
        <authorList>
            <consortium name="Wellcome Sanger Institute Data Sharing"/>
        </authorList>
    </citation>
    <scope>NUCLEOTIDE SEQUENCE [LARGE SCALE GENOMIC DNA]</scope>
</reference>
<dbReference type="Pfam" id="PF07686">
    <property type="entry name" value="V-set"/>
    <property type="match status" value="1"/>
</dbReference>
<name>A0A671XXN8_SPAAU</name>
<feature type="domain" description="Immunoglobulin V-set" evidence="1">
    <location>
        <begin position="41"/>
        <end position="108"/>
    </location>
</feature>
<evidence type="ECO:0000259" key="2">
    <source>
        <dbReference type="SMART" id="SM00409"/>
    </source>
</evidence>
<evidence type="ECO:0000259" key="1">
    <source>
        <dbReference type="SMART" id="SM00406"/>
    </source>
</evidence>
<dbReference type="SMART" id="SM00409">
    <property type="entry name" value="IG"/>
    <property type="match status" value="1"/>
</dbReference>
<proteinExistence type="predicted"/>
<dbReference type="InterPro" id="IPR013106">
    <property type="entry name" value="Ig_V-set"/>
</dbReference>
<dbReference type="CDD" id="cd00099">
    <property type="entry name" value="IgV"/>
    <property type="match status" value="1"/>
</dbReference>
<dbReference type="Proteomes" id="UP000472265">
    <property type="component" value="Chromosome 18"/>
</dbReference>
<evidence type="ECO:0008006" key="5">
    <source>
        <dbReference type="Google" id="ProtNLM"/>
    </source>
</evidence>
<organism evidence="3 4">
    <name type="scientific">Sparus aurata</name>
    <name type="common">Gilthead sea bream</name>
    <dbReference type="NCBI Taxonomy" id="8175"/>
    <lineage>
        <taxon>Eukaryota</taxon>
        <taxon>Metazoa</taxon>
        <taxon>Chordata</taxon>
        <taxon>Craniata</taxon>
        <taxon>Vertebrata</taxon>
        <taxon>Euteleostomi</taxon>
        <taxon>Actinopterygii</taxon>
        <taxon>Neopterygii</taxon>
        <taxon>Teleostei</taxon>
        <taxon>Neoteleostei</taxon>
        <taxon>Acanthomorphata</taxon>
        <taxon>Eupercaria</taxon>
        <taxon>Spariformes</taxon>
        <taxon>Sparidae</taxon>
        <taxon>Sparus</taxon>
    </lineage>
</organism>
<evidence type="ECO:0000313" key="4">
    <source>
        <dbReference type="Proteomes" id="UP000472265"/>
    </source>
</evidence>
<dbReference type="SUPFAM" id="SSF48726">
    <property type="entry name" value="Immunoglobulin"/>
    <property type="match status" value="1"/>
</dbReference>
<feature type="domain" description="Immunoglobulin" evidence="2">
    <location>
        <begin position="31"/>
        <end position="126"/>
    </location>
</feature>
<reference evidence="3" key="2">
    <citation type="submission" date="2025-08" db="UniProtKB">
        <authorList>
            <consortium name="Ensembl"/>
        </authorList>
    </citation>
    <scope>IDENTIFICATION</scope>
</reference>
<dbReference type="InterPro" id="IPR003599">
    <property type="entry name" value="Ig_sub"/>
</dbReference>
<sequence>MSSYLGHGDISLYLLLIQNNLFSGCTVERSFETKTVAVGENVALICRCGPYDTVFWIRPVSGKPPEFYKTFSSTSVDPRIQTTEESGTFVLRIRNATQSDTGVYYCLKIENKNSKTFLKGVDLKVQGKYITEKKTKKDSPQRNVSTASSGTSAPLMQRLVTVLLPHVGRYLDMEQNPTLKVAGEHFHILVKSASVYVHLEVR</sequence>
<dbReference type="InterPro" id="IPR013783">
    <property type="entry name" value="Ig-like_fold"/>
</dbReference>
<dbReference type="SMART" id="SM00406">
    <property type="entry name" value="IGv"/>
    <property type="match status" value="1"/>
</dbReference>
<protein>
    <recommendedName>
        <fullName evidence="5">Ig-like domain-containing protein</fullName>
    </recommendedName>
</protein>
<evidence type="ECO:0000313" key="3">
    <source>
        <dbReference type="Ensembl" id="ENSSAUP00010055994.1"/>
    </source>
</evidence>
<dbReference type="InParanoid" id="A0A671XXN8"/>
<accession>A0A671XXN8</accession>
<dbReference type="InterPro" id="IPR036179">
    <property type="entry name" value="Ig-like_dom_sf"/>
</dbReference>
<keyword evidence="4" id="KW-1185">Reference proteome</keyword>
<dbReference type="AlphaFoldDB" id="A0A671XXN8"/>
<dbReference type="GeneTree" id="ENSGT01110000267649"/>